<proteinExistence type="predicted"/>
<organism evidence="1 2">
    <name type="scientific">Neophaeococcomyces mojaviensis</name>
    <dbReference type="NCBI Taxonomy" id="3383035"/>
    <lineage>
        <taxon>Eukaryota</taxon>
        <taxon>Fungi</taxon>
        <taxon>Dikarya</taxon>
        <taxon>Ascomycota</taxon>
        <taxon>Pezizomycotina</taxon>
        <taxon>Eurotiomycetes</taxon>
        <taxon>Chaetothyriomycetidae</taxon>
        <taxon>Chaetothyriales</taxon>
        <taxon>Chaetothyriales incertae sedis</taxon>
        <taxon>Neophaeococcomyces</taxon>
    </lineage>
</organism>
<evidence type="ECO:0000313" key="1">
    <source>
        <dbReference type="EMBL" id="KAJ9651546.1"/>
    </source>
</evidence>
<dbReference type="Proteomes" id="UP001172386">
    <property type="component" value="Unassembled WGS sequence"/>
</dbReference>
<dbReference type="EMBL" id="JAPDRQ010000250">
    <property type="protein sequence ID" value="KAJ9651546.1"/>
    <property type="molecule type" value="Genomic_DNA"/>
</dbReference>
<protein>
    <submittedName>
        <fullName evidence="1">Uncharacterized protein</fullName>
    </submittedName>
</protein>
<sequence>MLAAVVYLFLAVAFGQNGFDGGAYFTTPPVFPSPNTTGAGGWEAALSQANAFVAQLNLTEKAYMTTGISGPCVGTIRAIPRLNFSGLCLHDGPAGIRQADLASAFPAGLTAAATWDKALIYQRGLAMAQEFKGKGAHVILGPVVGPLGRHALGGRNWEGFSPDPYLTGVAAANTVQAMQSVGVQACIKHYILNEQETHRSSTTAPNGTTVAAMTSNVDDRTMHELYLWPFADTIKAGVASVMCSYNRINQTYGCENSKSLNGLLKDELGFQGYVMSDWQATHSGAASVLGGLDMDMPGPISSSSSSSLTPPSYFGLNLTALVSNGTVSEARLDDMVRRIMTPYFYLQQNQGYPTVDPSTAAVFAARGNQIPMGVSPARDVRDNHAGLIRQIGAAGTVLLKNTNNALPLKKPNNIAVFGNDAPDVTTGLAVAYNASMGTLILGGGSGTARATYIVSPLSALMARASQDGSRVQYTLDHSYITSGNLGGIYPAPDVCLVFLKTFAGEGSDRTLYTLDYNSTGVVSQVARVCNNTIIVTHSAGINTMPWADNANVTAILAGHYPGQESGNSIVDILYGDINPSGKLPYTIARNESDYNVPILNLTGTPNAYNADAWQADFTEGLMIDYRHFDNASIQPLYPFGYGLSYTTFSILNLTLTTAASGLQATPPTSGQVTPGGNPALWEPVMTASVGVTNTGGVAGATVVQLYVSLPQDGVPNGTPVKVLRGFEKVYLQPSQNSTVQLQLLRRDLSYWDVVSQQWLIPKGQITLSVGFSSRDLVANRTLALCGMAEHVPPEGGAYGEASISGSARVQQGDRFEYGNRISIENANITIFNDSAASNSSQKFLTNTPYFEHAQKPGKALAVLWIDDDFQGGLLCLCVLRHFMERVARAKKSKETHKPCEFFDLIGGKGAGGLVALMLGRLELGVDECISRFLTLTEQRSAEAQSGPNRDHQDPANGSCEHSHSTSQRLSRMCMTVLQEKASAEELFQVTSGVSCKVFVNMEDHETHSSSNLRSYQNPSSQHRLTLGQAVTAVLGTSDLATSPHTHSEHAVTVTSLETVWDEARAILIDHDQKLENHLDLLLTLSHNTTTQVPWHGFVDDLNLRLCQLETASLRQEVVNHETCDTATLMLSVRDCFSRSIIADYITRRVDKAAQHFETFSTFRQVIREMAVDPWHIGAFMYRNRAALVDHVEQVGLPAGHGCVHYFFDTGSTSATPLNDLLRAFLKQLLSLENVATALSPQLSQEIQETFSGQSLLSSTSQLALILQKVIEISPQMLYLIDGFDDMEEPQIQRLFAFLRMTFGNKNSHHSKLALFSREVLGRGMETVKSLRTITHLFEIRLSLRHLSNDIAKFVEAQVEEQQLNRTITENDALIAEIKQKLKENGEKM</sequence>
<accession>A0ACC2ZVC1</accession>
<reference evidence="1" key="1">
    <citation type="submission" date="2022-10" db="EMBL/GenBank/DDBJ databases">
        <title>Culturing micro-colonial fungi from biological soil crusts in the Mojave desert and describing Neophaeococcomyces mojavensis, and introducing the new genera and species Taxawa tesnikishii.</title>
        <authorList>
            <person name="Kurbessoian T."/>
            <person name="Stajich J.E."/>
        </authorList>
    </citation>
    <scope>NUCLEOTIDE SEQUENCE</scope>
    <source>
        <strain evidence="1">JES_112</strain>
    </source>
</reference>
<comment type="caution">
    <text evidence="1">The sequence shown here is derived from an EMBL/GenBank/DDBJ whole genome shotgun (WGS) entry which is preliminary data.</text>
</comment>
<evidence type="ECO:0000313" key="2">
    <source>
        <dbReference type="Proteomes" id="UP001172386"/>
    </source>
</evidence>
<name>A0ACC2ZVC1_9EURO</name>
<gene>
    <name evidence="1" type="ORF">H2198_009189</name>
</gene>
<keyword evidence="2" id="KW-1185">Reference proteome</keyword>